<dbReference type="InterPro" id="IPR035963">
    <property type="entry name" value="FERM_2"/>
</dbReference>
<dbReference type="InterPro" id="IPR019749">
    <property type="entry name" value="Band_41_domain"/>
</dbReference>
<dbReference type="PROSITE" id="PS50057">
    <property type="entry name" value="FERM_3"/>
    <property type="match status" value="1"/>
</dbReference>
<dbReference type="Gene3D" id="3.10.20.90">
    <property type="entry name" value="Phosphatidylinositol 3-kinase Catalytic Subunit, Chain A, domain 1"/>
    <property type="match status" value="1"/>
</dbReference>
<sequence>MEGVDIYLAVIRPKPFHKPPKNEFQANFYDILLLEISHSESRPLKGLPKVSVPYQEDPRVKVVDFLFFLTGADRGGLQALRSVYVPPNDGEPITNRKEVSRAALYCLIVDSADKLNQHVVDQIATLPGFYDLNHMFESVKAGQTVFTRPTRIMLTRLQCWLSENQHKPDFIQALLRKACEERLVMSVDNPCYIPRNKPLIKVFKDVDHTFSEDFAERCTANEAFTKMMAIEKCDKVVINPLFGSGLQYKHRVDAYSVNSYWGYGKPDITKIRLAAACMASKPGLLADEYPLHKLAYEGDARQLTTHIKLGYSASQRDPYSWLPIHYAAWFGRVEACKVLITTGGCSPNVVTDVDCWTPLHHAALNGQRYVVEYLLSLDTIDVNALDSKKQVALSLCEHSTQPKFVKCKEILKAAMDKPYPIIHVYLMDNDNSYKTLNLVSNTSTTVIQLHQQMMKQLNLPKQYEHFFTIWICSKSLQLQLKREHLPMQQLRDWSSQVMALTDSKDPSTEVPRLVWRRDVRLGVNHELHTLKNPNAIRLLFLEAYHNYINAYYPCDEVDALRLAAMLMLLKLGEFEPSRAKHHLSNDVNLQAIVPFTQLRYKTSWVHKIFNQYKKISADVFADGTHAQQEQVMHYNFLLICWNLTVYGSAFFDALQIGKNNKSTAMIIGINDLGLHAILRDTKQMQHSFKFDQIEWVQKKEESAVEVKIKSNGRLLLFRTKQASLICSLMKRLSDINIARAK</sequence>
<dbReference type="Gene3D" id="1.20.80.10">
    <property type="match status" value="1"/>
</dbReference>
<dbReference type="InterPro" id="IPR036770">
    <property type="entry name" value="Ankyrin_rpt-contain_sf"/>
</dbReference>
<dbReference type="InterPro" id="IPR000299">
    <property type="entry name" value="FERM_domain"/>
</dbReference>
<dbReference type="AlphaFoldDB" id="A0A7J7JNU5"/>
<dbReference type="PANTHER" id="PTHR13283:SF11">
    <property type="entry name" value="KREV INTERACTION TRAPPED PROTEIN 1"/>
    <property type="match status" value="1"/>
</dbReference>
<dbReference type="GO" id="GO:0045454">
    <property type="term" value="P:cell redox homeostasis"/>
    <property type="evidence" value="ECO:0007669"/>
    <property type="project" value="TreeGrafter"/>
</dbReference>
<dbReference type="Pfam" id="PF00373">
    <property type="entry name" value="FERM_M"/>
    <property type="match status" value="1"/>
</dbReference>
<dbReference type="PANTHER" id="PTHR13283">
    <property type="entry name" value="KREV INTERACTION TRAPPED 1-RELATED"/>
    <property type="match status" value="1"/>
</dbReference>
<dbReference type="EMBL" id="VXIV02002148">
    <property type="protein sequence ID" value="KAF6027096.1"/>
    <property type="molecule type" value="Genomic_DNA"/>
</dbReference>
<dbReference type="InterPro" id="IPR002110">
    <property type="entry name" value="Ankyrin_rpt"/>
</dbReference>
<dbReference type="InterPro" id="IPR051594">
    <property type="entry name" value="KRIT1/FRMD8"/>
</dbReference>
<dbReference type="Gene3D" id="2.30.29.30">
    <property type="entry name" value="Pleckstrin-homology domain (PH domain)/Phosphotyrosine-binding domain (PTB)"/>
    <property type="match status" value="1"/>
</dbReference>
<dbReference type="Pfam" id="PF16705">
    <property type="entry name" value="NUDIX_5"/>
    <property type="match status" value="1"/>
</dbReference>
<dbReference type="SMART" id="SM00248">
    <property type="entry name" value="ANK"/>
    <property type="match status" value="2"/>
</dbReference>
<dbReference type="Gene3D" id="1.25.40.20">
    <property type="entry name" value="Ankyrin repeat-containing domain"/>
    <property type="match status" value="1"/>
</dbReference>
<dbReference type="GO" id="GO:0005886">
    <property type="term" value="C:plasma membrane"/>
    <property type="evidence" value="ECO:0007669"/>
    <property type="project" value="TreeGrafter"/>
</dbReference>
<dbReference type="GO" id="GO:2000114">
    <property type="term" value="P:regulation of establishment of cell polarity"/>
    <property type="evidence" value="ECO:0007669"/>
    <property type="project" value="TreeGrafter"/>
</dbReference>
<dbReference type="Gene3D" id="3.30.70.2240">
    <property type="entry name" value="KRIT, N-terminal Nudix domain, NPxY motif-rich region"/>
    <property type="match status" value="1"/>
</dbReference>
<accession>A0A7J7JNU5</accession>
<proteinExistence type="predicted"/>
<gene>
    <name evidence="2" type="ORF">EB796_014601</name>
</gene>
<dbReference type="Pfam" id="PF12796">
    <property type="entry name" value="Ank_2"/>
    <property type="match status" value="1"/>
</dbReference>
<comment type="caution">
    <text evidence="2">The sequence shown here is derived from an EMBL/GenBank/DDBJ whole genome shotgun (WGS) entry which is preliminary data.</text>
</comment>
<dbReference type="InterPro" id="IPR043058">
    <property type="entry name" value="NUDIX_sf"/>
</dbReference>
<dbReference type="SUPFAM" id="SSF47031">
    <property type="entry name" value="Second domain of FERM"/>
    <property type="match status" value="1"/>
</dbReference>
<dbReference type="Proteomes" id="UP000593567">
    <property type="component" value="Unassembled WGS sequence"/>
</dbReference>
<organism evidence="2 3">
    <name type="scientific">Bugula neritina</name>
    <name type="common">Brown bryozoan</name>
    <name type="synonym">Sertularia neritina</name>
    <dbReference type="NCBI Taxonomy" id="10212"/>
    <lineage>
        <taxon>Eukaryota</taxon>
        <taxon>Metazoa</taxon>
        <taxon>Spiralia</taxon>
        <taxon>Lophotrochozoa</taxon>
        <taxon>Bryozoa</taxon>
        <taxon>Gymnolaemata</taxon>
        <taxon>Cheilostomatida</taxon>
        <taxon>Flustrina</taxon>
        <taxon>Buguloidea</taxon>
        <taxon>Bugulidae</taxon>
        <taxon>Bugula</taxon>
    </lineage>
</organism>
<dbReference type="InterPro" id="IPR032022">
    <property type="entry name" value="NUDIX"/>
</dbReference>
<evidence type="ECO:0000313" key="2">
    <source>
        <dbReference type="EMBL" id="KAF6027096.1"/>
    </source>
</evidence>
<dbReference type="InterPro" id="IPR057096">
    <property type="entry name" value="KRIT1_FRMD8_FERM_C"/>
</dbReference>
<dbReference type="Pfam" id="PF24522">
    <property type="entry name" value="KRIT1_FRMD8_FERM_C"/>
    <property type="match status" value="1"/>
</dbReference>
<dbReference type="SMART" id="SM00295">
    <property type="entry name" value="B41"/>
    <property type="match status" value="1"/>
</dbReference>
<name>A0A7J7JNU5_BUGNE</name>
<reference evidence="2" key="1">
    <citation type="submission" date="2020-06" db="EMBL/GenBank/DDBJ databases">
        <title>Draft genome of Bugula neritina, a colonial animal packing powerful symbionts and potential medicines.</title>
        <authorList>
            <person name="Rayko M."/>
        </authorList>
    </citation>
    <scope>NUCLEOTIDE SEQUENCE [LARGE SCALE GENOMIC DNA]</scope>
    <source>
        <strain evidence="2">Kwan_BN1</strain>
    </source>
</reference>
<keyword evidence="3" id="KW-1185">Reference proteome</keyword>
<dbReference type="OrthoDB" id="194358at2759"/>
<evidence type="ECO:0000259" key="1">
    <source>
        <dbReference type="PROSITE" id="PS50057"/>
    </source>
</evidence>
<dbReference type="InterPro" id="IPR014352">
    <property type="entry name" value="FERM/acyl-CoA-bd_prot_sf"/>
</dbReference>
<evidence type="ECO:0000313" key="3">
    <source>
        <dbReference type="Proteomes" id="UP000593567"/>
    </source>
</evidence>
<protein>
    <submittedName>
        <fullName evidence="2">KRIT1</fullName>
    </submittedName>
</protein>
<feature type="domain" description="FERM" evidence="1">
    <location>
        <begin position="420"/>
        <end position="741"/>
    </location>
</feature>
<dbReference type="InterPro" id="IPR019748">
    <property type="entry name" value="FERM_central"/>
</dbReference>
<dbReference type="InterPro" id="IPR011993">
    <property type="entry name" value="PH-like_dom_sf"/>
</dbReference>
<dbReference type="SUPFAM" id="SSF48403">
    <property type="entry name" value="Ankyrin repeat"/>
    <property type="match status" value="1"/>
</dbReference>